<dbReference type="OrthoDB" id="9777711at2"/>
<dbReference type="InterPro" id="IPR001753">
    <property type="entry name" value="Enoyl-CoA_hydra/iso"/>
</dbReference>
<dbReference type="EMBL" id="SRLE01000004">
    <property type="protein sequence ID" value="TGD75306.1"/>
    <property type="molecule type" value="Genomic_DNA"/>
</dbReference>
<organism evidence="2 3">
    <name type="scientific">Mangrovimicrobium sediminis</name>
    <dbReference type="NCBI Taxonomy" id="2562682"/>
    <lineage>
        <taxon>Bacteria</taxon>
        <taxon>Pseudomonadati</taxon>
        <taxon>Pseudomonadota</taxon>
        <taxon>Gammaproteobacteria</taxon>
        <taxon>Cellvibrionales</taxon>
        <taxon>Halieaceae</taxon>
        <taxon>Mangrovimicrobium</taxon>
    </lineage>
</organism>
<evidence type="ECO:0000313" key="3">
    <source>
        <dbReference type="Proteomes" id="UP000298050"/>
    </source>
</evidence>
<dbReference type="PANTHER" id="PTHR43802">
    <property type="entry name" value="ENOYL-COA HYDRATASE"/>
    <property type="match status" value="1"/>
</dbReference>
<proteinExistence type="inferred from homology"/>
<dbReference type="CDD" id="cd06558">
    <property type="entry name" value="crotonase-like"/>
    <property type="match status" value="1"/>
</dbReference>
<evidence type="ECO:0000313" key="2">
    <source>
        <dbReference type="EMBL" id="TGD75306.1"/>
    </source>
</evidence>
<name>A0A4Z0M7C9_9GAMM</name>
<dbReference type="AlphaFoldDB" id="A0A4Z0M7C9"/>
<gene>
    <name evidence="2" type="ORF">E4634_04760</name>
</gene>
<dbReference type="Gene3D" id="3.90.226.10">
    <property type="entry name" value="2-enoyl-CoA Hydratase, Chain A, domain 1"/>
    <property type="match status" value="1"/>
</dbReference>
<dbReference type="RefSeq" id="WP_135441445.1">
    <property type="nucleotide sequence ID" value="NZ_SRLE01000004.1"/>
</dbReference>
<sequence length="266" mass="28788">MLQATESLADGQVLVSRGQGIALVELNRPEQFNALTLALLDGLRAALEALSDDPAVHAIVLTGRGKAFCAGLDLNVLTEDNSVLARDDFLGYDAPLMQAFARCCKPLIGAINGVAVTGGFELALACDFIYASEKARFADTHARVGLLPGWGLSQKLPRLVGINRAREISFTGDYFSAQEACDWGLVNRVFPADDLLESTLECARQIATCIPDTLEHIKAMMNEGWEDSLANGLAMEGQRSRAYNSKVDVSVMEERLAQLRARGKRS</sequence>
<dbReference type="Proteomes" id="UP000298050">
    <property type="component" value="Unassembled WGS sequence"/>
</dbReference>
<dbReference type="NCBIfam" id="NF004840">
    <property type="entry name" value="PRK06190.1"/>
    <property type="match status" value="1"/>
</dbReference>
<dbReference type="InterPro" id="IPR029045">
    <property type="entry name" value="ClpP/crotonase-like_dom_sf"/>
</dbReference>
<dbReference type="Pfam" id="PF00378">
    <property type="entry name" value="ECH_1"/>
    <property type="match status" value="1"/>
</dbReference>
<dbReference type="EC" id="4.2.1.17" evidence="2"/>
<keyword evidence="3" id="KW-1185">Reference proteome</keyword>
<dbReference type="SUPFAM" id="SSF52096">
    <property type="entry name" value="ClpP/crotonase"/>
    <property type="match status" value="1"/>
</dbReference>
<reference evidence="2 3" key="1">
    <citation type="submission" date="2019-04" db="EMBL/GenBank/DDBJ databases">
        <title>Taxonomy of novel Haliea sp. from mangrove soil of West Coast of India.</title>
        <authorList>
            <person name="Verma A."/>
            <person name="Kumar P."/>
            <person name="Krishnamurthi S."/>
        </authorList>
    </citation>
    <scope>NUCLEOTIDE SEQUENCE [LARGE SCALE GENOMIC DNA]</scope>
    <source>
        <strain evidence="2 3">SAOS-164</strain>
    </source>
</reference>
<comment type="caution">
    <text evidence="2">The sequence shown here is derived from an EMBL/GenBank/DDBJ whole genome shotgun (WGS) entry which is preliminary data.</text>
</comment>
<accession>A0A4Z0M7C9</accession>
<evidence type="ECO:0000256" key="1">
    <source>
        <dbReference type="ARBA" id="ARBA00005254"/>
    </source>
</evidence>
<dbReference type="GO" id="GO:0004300">
    <property type="term" value="F:enoyl-CoA hydratase activity"/>
    <property type="evidence" value="ECO:0007669"/>
    <property type="project" value="UniProtKB-EC"/>
</dbReference>
<dbReference type="PANTHER" id="PTHR43802:SF1">
    <property type="entry name" value="IP11341P-RELATED"/>
    <property type="match status" value="1"/>
</dbReference>
<keyword evidence="2" id="KW-0456">Lyase</keyword>
<comment type="similarity">
    <text evidence="1">Belongs to the enoyl-CoA hydratase/isomerase family.</text>
</comment>
<protein>
    <submittedName>
        <fullName evidence="2">Enoyl-CoA hydratase</fullName>
        <ecNumber evidence="2">4.2.1.17</ecNumber>
    </submittedName>
</protein>